<feature type="transmembrane region" description="Helical" evidence="1">
    <location>
        <begin position="7"/>
        <end position="29"/>
    </location>
</feature>
<accession>X6NMP9</accession>
<dbReference type="Proteomes" id="UP000023152">
    <property type="component" value="Unassembled WGS sequence"/>
</dbReference>
<keyword evidence="1" id="KW-0812">Transmembrane</keyword>
<gene>
    <name evidence="2" type="ORF">RFI_09597</name>
</gene>
<comment type="caution">
    <text evidence="2">The sequence shown here is derived from an EMBL/GenBank/DDBJ whole genome shotgun (WGS) entry which is preliminary data.</text>
</comment>
<reference evidence="2 3" key="1">
    <citation type="journal article" date="2013" name="Curr. Biol.">
        <title>The Genome of the Foraminiferan Reticulomyxa filosa.</title>
        <authorList>
            <person name="Glockner G."/>
            <person name="Hulsmann N."/>
            <person name="Schleicher M."/>
            <person name="Noegel A.A."/>
            <person name="Eichinger L."/>
            <person name="Gallinger C."/>
            <person name="Pawlowski J."/>
            <person name="Sierra R."/>
            <person name="Euteneuer U."/>
            <person name="Pillet L."/>
            <person name="Moustafa A."/>
            <person name="Platzer M."/>
            <person name="Groth M."/>
            <person name="Szafranski K."/>
            <person name="Schliwa M."/>
        </authorList>
    </citation>
    <scope>NUCLEOTIDE SEQUENCE [LARGE SCALE GENOMIC DNA]</scope>
</reference>
<dbReference type="EMBL" id="ASPP01007200">
    <property type="protein sequence ID" value="ETO27535.1"/>
    <property type="molecule type" value="Genomic_DNA"/>
</dbReference>
<evidence type="ECO:0000256" key="1">
    <source>
        <dbReference type="SAM" id="Phobius"/>
    </source>
</evidence>
<protein>
    <recommendedName>
        <fullName evidence="4">Carbohydrate sulfotransferase</fullName>
    </recommendedName>
</protein>
<dbReference type="OrthoDB" id="498243at2759"/>
<name>X6NMP9_RETFI</name>
<organism evidence="2 3">
    <name type="scientific">Reticulomyxa filosa</name>
    <dbReference type="NCBI Taxonomy" id="46433"/>
    <lineage>
        <taxon>Eukaryota</taxon>
        <taxon>Sar</taxon>
        <taxon>Rhizaria</taxon>
        <taxon>Retaria</taxon>
        <taxon>Foraminifera</taxon>
        <taxon>Monothalamids</taxon>
        <taxon>Reticulomyxidae</taxon>
        <taxon>Reticulomyxa</taxon>
    </lineage>
</organism>
<evidence type="ECO:0000313" key="2">
    <source>
        <dbReference type="EMBL" id="ETO27535.1"/>
    </source>
</evidence>
<dbReference type="AlphaFoldDB" id="X6NMP9"/>
<sequence>MLTKTTLARLVSILLILVCIFVAFELVSWRTRNPFASLLMASSPRSTSIISIYYQNISRTQNVTEGLTFLHIPKTGQKNIPHPLKKKYICIHVYAHTFKCIHKGGTLIEEKSFQQSKHTILWGEKNKKYFFRRSLVNMSVCPFKYRCSEWHLPPSCYPRDHRYYHINNTKFCVIRNPYTRIFSDFEYNLRTCTKVNRKTVCGLRHQDCTVDALNTWIRRELTLGLARNTHHRDCHLCPQFLYVFGHYLDFDMVKYYNLFENVLEQHAEIQSAVSALKRIIINFVNMKSPQVFRDNLDLFTTAFPPSRYNISKHKNKVDPIKGKAQLDVGWMHNLATKHRAGVYCNHILRFEHLREEFNQLMDQYNLSLNIDLSNVQKRKHAWQGCHDDAIIKDPISWKNISTENIHLINSFYWMDFLIFNYSMIF</sequence>
<keyword evidence="1" id="KW-0472">Membrane</keyword>
<keyword evidence="1" id="KW-1133">Transmembrane helix</keyword>
<keyword evidence="3" id="KW-1185">Reference proteome</keyword>
<evidence type="ECO:0000313" key="3">
    <source>
        <dbReference type="Proteomes" id="UP000023152"/>
    </source>
</evidence>
<proteinExistence type="predicted"/>
<evidence type="ECO:0008006" key="4">
    <source>
        <dbReference type="Google" id="ProtNLM"/>
    </source>
</evidence>